<evidence type="ECO:0000256" key="1">
    <source>
        <dbReference type="SAM" id="MobiDB-lite"/>
    </source>
</evidence>
<dbReference type="AlphaFoldDB" id="A0A915K6K7"/>
<proteinExistence type="predicted"/>
<evidence type="ECO:0000313" key="3">
    <source>
        <dbReference type="WBParaSite" id="nRc.2.0.1.t33517-RA"/>
    </source>
</evidence>
<dbReference type="Proteomes" id="UP000887565">
    <property type="component" value="Unplaced"/>
</dbReference>
<protein>
    <submittedName>
        <fullName evidence="3">Uncharacterized protein</fullName>
    </submittedName>
</protein>
<feature type="compositionally biased region" description="Polar residues" evidence="1">
    <location>
        <begin position="41"/>
        <end position="55"/>
    </location>
</feature>
<evidence type="ECO:0000313" key="2">
    <source>
        <dbReference type="Proteomes" id="UP000887565"/>
    </source>
</evidence>
<reference evidence="3" key="1">
    <citation type="submission" date="2022-11" db="UniProtKB">
        <authorList>
            <consortium name="WormBaseParasite"/>
        </authorList>
    </citation>
    <scope>IDENTIFICATION</scope>
</reference>
<organism evidence="2 3">
    <name type="scientific">Romanomermis culicivorax</name>
    <name type="common">Nematode worm</name>
    <dbReference type="NCBI Taxonomy" id="13658"/>
    <lineage>
        <taxon>Eukaryota</taxon>
        <taxon>Metazoa</taxon>
        <taxon>Ecdysozoa</taxon>
        <taxon>Nematoda</taxon>
        <taxon>Enoplea</taxon>
        <taxon>Dorylaimia</taxon>
        <taxon>Mermithida</taxon>
        <taxon>Mermithoidea</taxon>
        <taxon>Mermithidae</taxon>
        <taxon>Romanomermis</taxon>
    </lineage>
</organism>
<keyword evidence="2" id="KW-1185">Reference proteome</keyword>
<name>A0A915K6K7_ROMCU</name>
<sequence length="91" mass="10652">MISIIHRTNRFVRLDMGETLSHCRYQKRSQLTNKKIDEPSTKLTSKSESQQCSNEPTRESEKQPVEILKIEDFCSKWITCFVNARTQSESN</sequence>
<accession>A0A915K6K7</accession>
<dbReference type="WBParaSite" id="nRc.2.0.1.t33517-RA">
    <property type="protein sequence ID" value="nRc.2.0.1.t33517-RA"/>
    <property type="gene ID" value="nRc.2.0.1.g33517"/>
</dbReference>
<feature type="region of interest" description="Disordered" evidence="1">
    <location>
        <begin position="34"/>
        <end position="63"/>
    </location>
</feature>